<dbReference type="SMART" id="SM00327">
    <property type="entry name" value="VWA"/>
    <property type="match status" value="1"/>
</dbReference>
<dbReference type="Pfam" id="PF00092">
    <property type="entry name" value="VWA"/>
    <property type="match status" value="1"/>
</dbReference>
<keyword evidence="2" id="KW-0472">Membrane</keyword>
<keyword evidence="5" id="KW-1185">Reference proteome</keyword>
<evidence type="ECO:0000256" key="2">
    <source>
        <dbReference type="SAM" id="Phobius"/>
    </source>
</evidence>
<dbReference type="Gene3D" id="3.40.50.410">
    <property type="entry name" value="von Willebrand factor, type A domain"/>
    <property type="match status" value="1"/>
</dbReference>
<comment type="caution">
    <text evidence="4">The sequence shown here is derived from an EMBL/GenBank/DDBJ whole genome shotgun (WGS) entry which is preliminary data.</text>
</comment>
<sequence length="739" mass="79441">MPPPPPPPPRRKNPPQTTPPPTTTPPPIPTSIPLPLPLPLRPPPVPIRTAAAVPPPVPSKNVGFKPPPPPPKRNGPPPPPVPANRRRGKSRISRISASGKRSSAHSRKIRGKRVGKCRWMKRNWILLTLAGLALAGFILAGLLYLEPCPLIEQKTKVTTLSPVDVVFLLDASGSMSGSPWLKQAEAASLMLTTLMTSSNHTTNGTFQASVVQWSGDSRYDPGTSPIFIDQSLSNNVTEITKALDAPLPQTLSSWTFFSPALVECQKQLNASKQPDSYKLCILMTDGINNDNVDYIYPSDAVSGVGRWCVDQNITSKSVDELDLCVKPSDDVNARPGAPPANSCTSCVESQDSHCASNPWDDTCMSGCLAAACAPSCKGVCTTANIADKLHGAMDIKMAGVLVSGGIAASKLSAATNTVKQVSSCKNETELAMGKCPFFVEADDFDELTAKATTIADALASEILAETSEKSAFVCLGSPEFLSLIVLAFPLLFYLLYKPSSFAVRKAAHNMKAPPPLPPRMTVAMEKAEEEVIEPEIVVMEEEDETEVESPPPGSPPKVAVKRYKWDIQSNDKYLWANEKGLGHMPVDYSTKTLGNSLPPSAPKDQDLTKGKKVLREALHWETADKYEQQQLEEVIRYEEEEEELEVRLSNIYNGDDVAEAIADAVIDNVVDPIGKYLCCGYCCGGFCGLCGCLDRTFCCCCGEDEEDDDFSRASGSTRGTNSALEGGGGGGHVAMKAIV</sequence>
<dbReference type="OrthoDB" id="198906at2759"/>
<dbReference type="EMBL" id="BRXY01000259">
    <property type="protein sequence ID" value="GMH81678.1"/>
    <property type="molecule type" value="Genomic_DNA"/>
</dbReference>
<dbReference type="PROSITE" id="PS50234">
    <property type="entry name" value="VWFA"/>
    <property type="match status" value="1"/>
</dbReference>
<feature type="transmembrane region" description="Helical" evidence="2">
    <location>
        <begin position="124"/>
        <end position="145"/>
    </location>
</feature>
<feature type="domain" description="VWFA" evidence="3">
    <location>
        <begin position="164"/>
        <end position="314"/>
    </location>
</feature>
<evidence type="ECO:0000259" key="3">
    <source>
        <dbReference type="PROSITE" id="PS50234"/>
    </source>
</evidence>
<dbReference type="Proteomes" id="UP001165085">
    <property type="component" value="Unassembled WGS sequence"/>
</dbReference>
<organism evidence="4 5">
    <name type="scientific">Triparma strigata</name>
    <dbReference type="NCBI Taxonomy" id="1606541"/>
    <lineage>
        <taxon>Eukaryota</taxon>
        <taxon>Sar</taxon>
        <taxon>Stramenopiles</taxon>
        <taxon>Ochrophyta</taxon>
        <taxon>Bolidophyceae</taxon>
        <taxon>Parmales</taxon>
        <taxon>Triparmaceae</taxon>
        <taxon>Triparma</taxon>
    </lineage>
</organism>
<dbReference type="CDD" id="cd00198">
    <property type="entry name" value="vWFA"/>
    <property type="match status" value="1"/>
</dbReference>
<protein>
    <recommendedName>
        <fullName evidence="3">VWFA domain-containing protein</fullName>
    </recommendedName>
</protein>
<feature type="compositionally biased region" description="Pro residues" evidence="1">
    <location>
        <begin position="16"/>
        <end position="46"/>
    </location>
</feature>
<dbReference type="SUPFAM" id="SSF53300">
    <property type="entry name" value="vWA-like"/>
    <property type="match status" value="1"/>
</dbReference>
<keyword evidence="2" id="KW-1133">Transmembrane helix</keyword>
<proteinExistence type="predicted"/>
<name>A0A9W7EJV1_9STRA</name>
<gene>
    <name evidence="4" type="ORF">TrST_g8939</name>
</gene>
<feature type="region of interest" description="Disordered" evidence="1">
    <location>
        <begin position="1"/>
        <end position="111"/>
    </location>
</feature>
<evidence type="ECO:0000256" key="1">
    <source>
        <dbReference type="SAM" id="MobiDB-lite"/>
    </source>
</evidence>
<evidence type="ECO:0000313" key="5">
    <source>
        <dbReference type="Proteomes" id="UP001165085"/>
    </source>
</evidence>
<evidence type="ECO:0000313" key="4">
    <source>
        <dbReference type="EMBL" id="GMH81678.1"/>
    </source>
</evidence>
<keyword evidence="2" id="KW-0812">Transmembrane</keyword>
<dbReference type="InterPro" id="IPR036465">
    <property type="entry name" value="vWFA_dom_sf"/>
</dbReference>
<dbReference type="InterPro" id="IPR002035">
    <property type="entry name" value="VWF_A"/>
</dbReference>
<feature type="compositionally biased region" description="Basic residues" evidence="1">
    <location>
        <begin position="102"/>
        <end position="111"/>
    </location>
</feature>
<reference evidence="5" key="1">
    <citation type="journal article" date="2023" name="Commun. Biol.">
        <title>Genome analysis of Parmales, the sister group of diatoms, reveals the evolutionary specialization of diatoms from phago-mixotrophs to photoautotrophs.</title>
        <authorList>
            <person name="Ban H."/>
            <person name="Sato S."/>
            <person name="Yoshikawa S."/>
            <person name="Yamada K."/>
            <person name="Nakamura Y."/>
            <person name="Ichinomiya M."/>
            <person name="Sato N."/>
            <person name="Blanc-Mathieu R."/>
            <person name="Endo H."/>
            <person name="Kuwata A."/>
            <person name="Ogata H."/>
        </authorList>
    </citation>
    <scope>NUCLEOTIDE SEQUENCE [LARGE SCALE GENOMIC DNA]</scope>
    <source>
        <strain evidence="5">NIES 3701</strain>
    </source>
</reference>
<feature type="compositionally biased region" description="Pro residues" evidence="1">
    <location>
        <begin position="65"/>
        <end position="82"/>
    </location>
</feature>
<dbReference type="AlphaFoldDB" id="A0A9W7EJV1"/>
<accession>A0A9W7EJV1</accession>